<evidence type="ECO:0000313" key="15">
    <source>
        <dbReference type="Proteomes" id="UP000309138"/>
    </source>
</evidence>
<dbReference type="OrthoDB" id="7626281at2"/>
<sequence>MAATSGAERGRKRFEGFTDAVFAIALTLLFVEIKPPGSPDGPPVGAQPARAVAEQWQEHLALIVSFLGIGIYWLQHHYSGRLYAKSDHVFSVINLGFLFGIMALPYPVRVWAFHLDSPGEEQANMMLAAGLLLPSMFWLMKWLYASPQRRLIDRRPAPEYVSQMTRRYVAGTSVLALAALIALIAPRLGLALSFAATAYWILPQPSPRYRSGEEPDEKERTED</sequence>
<keyword evidence="8 13" id="KW-1133">Transmembrane helix</keyword>
<evidence type="ECO:0000256" key="13">
    <source>
        <dbReference type="SAM" id="Phobius"/>
    </source>
</evidence>
<evidence type="ECO:0000256" key="5">
    <source>
        <dbReference type="ARBA" id="ARBA00022692"/>
    </source>
</evidence>
<keyword evidence="15" id="KW-1185">Reference proteome</keyword>
<keyword evidence="11" id="KW-0407">Ion channel</keyword>
<feature type="transmembrane region" description="Helical" evidence="13">
    <location>
        <begin position="56"/>
        <end position="74"/>
    </location>
</feature>
<evidence type="ECO:0000256" key="3">
    <source>
        <dbReference type="ARBA" id="ARBA00022448"/>
    </source>
</evidence>
<evidence type="ECO:0000256" key="2">
    <source>
        <dbReference type="ARBA" id="ARBA00006920"/>
    </source>
</evidence>
<evidence type="ECO:0000256" key="6">
    <source>
        <dbReference type="ARBA" id="ARBA00022826"/>
    </source>
</evidence>
<evidence type="ECO:0000256" key="11">
    <source>
        <dbReference type="ARBA" id="ARBA00023303"/>
    </source>
</evidence>
<keyword evidence="4" id="KW-0633">Potassium transport</keyword>
<comment type="caution">
    <text evidence="14">The sequence shown here is derived from an EMBL/GenBank/DDBJ whole genome shotgun (WGS) entry which is preliminary data.</text>
</comment>
<dbReference type="GO" id="GO:0016020">
    <property type="term" value="C:membrane"/>
    <property type="evidence" value="ECO:0007669"/>
    <property type="project" value="UniProtKB-SubCell"/>
</dbReference>
<dbReference type="AlphaFoldDB" id="A0A4U1L3L9"/>
<gene>
    <name evidence="14" type="ORF">FBR43_12585</name>
</gene>
<evidence type="ECO:0000256" key="9">
    <source>
        <dbReference type="ARBA" id="ARBA00023065"/>
    </source>
</evidence>
<dbReference type="InterPro" id="IPR010617">
    <property type="entry name" value="TMEM175-like"/>
</dbReference>
<keyword evidence="5 13" id="KW-0812">Transmembrane</keyword>
<reference evidence="14 15" key="1">
    <citation type="submission" date="2019-04" db="EMBL/GenBank/DDBJ databases">
        <authorList>
            <person name="Yang Y."/>
            <person name="Wei D."/>
        </authorList>
    </citation>
    <scope>NUCLEOTIDE SEQUENCE [LARGE SCALE GENOMIC DNA]</scope>
    <source>
        <strain evidence="14 15">L-1-4w-11</strain>
    </source>
</reference>
<evidence type="ECO:0000256" key="4">
    <source>
        <dbReference type="ARBA" id="ARBA00022538"/>
    </source>
</evidence>
<feature type="transmembrane region" description="Helical" evidence="13">
    <location>
        <begin position="16"/>
        <end position="33"/>
    </location>
</feature>
<dbReference type="RefSeq" id="WP_136943438.1">
    <property type="nucleotide sequence ID" value="NZ_SWKR01000002.1"/>
</dbReference>
<keyword evidence="10 13" id="KW-0472">Membrane</keyword>
<evidence type="ECO:0000256" key="10">
    <source>
        <dbReference type="ARBA" id="ARBA00023136"/>
    </source>
</evidence>
<dbReference type="GO" id="GO:0005267">
    <property type="term" value="F:potassium channel activity"/>
    <property type="evidence" value="ECO:0007669"/>
    <property type="project" value="UniProtKB-KW"/>
</dbReference>
<protein>
    <submittedName>
        <fullName evidence="14">DUF1211 domain-containing protein</fullName>
    </submittedName>
</protein>
<comment type="catalytic activity">
    <reaction evidence="12">
        <text>K(+)(in) = K(+)(out)</text>
        <dbReference type="Rhea" id="RHEA:29463"/>
        <dbReference type="ChEBI" id="CHEBI:29103"/>
    </reaction>
</comment>
<dbReference type="EMBL" id="SWKR01000002">
    <property type="protein sequence ID" value="TKD51497.1"/>
    <property type="molecule type" value="Genomic_DNA"/>
</dbReference>
<evidence type="ECO:0000256" key="8">
    <source>
        <dbReference type="ARBA" id="ARBA00022989"/>
    </source>
</evidence>
<accession>A0A4U1L3L9</accession>
<keyword evidence="3" id="KW-0813">Transport</keyword>
<keyword evidence="7" id="KW-0630">Potassium</keyword>
<evidence type="ECO:0000256" key="1">
    <source>
        <dbReference type="ARBA" id="ARBA00004141"/>
    </source>
</evidence>
<evidence type="ECO:0000313" key="14">
    <source>
        <dbReference type="EMBL" id="TKD51497.1"/>
    </source>
</evidence>
<keyword evidence="9" id="KW-0406">Ion transport</keyword>
<organism evidence="14 15">
    <name type="scientific">Sphingomonas baiyangensis</name>
    <dbReference type="NCBI Taxonomy" id="2572576"/>
    <lineage>
        <taxon>Bacteria</taxon>
        <taxon>Pseudomonadati</taxon>
        <taxon>Pseudomonadota</taxon>
        <taxon>Alphaproteobacteria</taxon>
        <taxon>Sphingomonadales</taxon>
        <taxon>Sphingomonadaceae</taxon>
        <taxon>Sphingomonas</taxon>
    </lineage>
</organism>
<evidence type="ECO:0000256" key="7">
    <source>
        <dbReference type="ARBA" id="ARBA00022958"/>
    </source>
</evidence>
<feature type="transmembrane region" description="Helical" evidence="13">
    <location>
        <begin position="126"/>
        <end position="145"/>
    </location>
</feature>
<dbReference type="Proteomes" id="UP000309138">
    <property type="component" value="Unassembled WGS sequence"/>
</dbReference>
<feature type="transmembrane region" description="Helical" evidence="13">
    <location>
        <begin position="174"/>
        <end position="202"/>
    </location>
</feature>
<comment type="similarity">
    <text evidence="2">Belongs to the TMEM175 family.</text>
</comment>
<dbReference type="GO" id="GO:0015252">
    <property type="term" value="F:proton channel activity"/>
    <property type="evidence" value="ECO:0007669"/>
    <property type="project" value="InterPro"/>
</dbReference>
<name>A0A4U1L3L9_9SPHN</name>
<proteinExistence type="inferred from homology"/>
<comment type="subcellular location">
    <subcellularLocation>
        <location evidence="1">Membrane</location>
        <topology evidence="1">Multi-pass membrane protein</topology>
    </subcellularLocation>
</comment>
<evidence type="ECO:0000256" key="12">
    <source>
        <dbReference type="ARBA" id="ARBA00034430"/>
    </source>
</evidence>
<keyword evidence="6" id="KW-0631">Potassium channel</keyword>
<dbReference type="Pfam" id="PF06736">
    <property type="entry name" value="TMEM175"/>
    <property type="match status" value="1"/>
</dbReference>
<feature type="transmembrane region" description="Helical" evidence="13">
    <location>
        <begin position="86"/>
        <end position="106"/>
    </location>
</feature>